<dbReference type="GO" id="GO:0043546">
    <property type="term" value="F:molybdopterin cofactor binding"/>
    <property type="evidence" value="ECO:0007669"/>
    <property type="project" value="InterPro"/>
</dbReference>
<dbReference type="GO" id="GO:0046872">
    <property type="term" value="F:metal ion binding"/>
    <property type="evidence" value="ECO:0007669"/>
    <property type="project" value="UniProtKB-KW"/>
</dbReference>
<organism evidence="9 10">
    <name type="scientific">Desulfosporosinus fructosivorans</name>
    <dbReference type="NCBI Taxonomy" id="2018669"/>
    <lineage>
        <taxon>Bacteria</taxon>
        <taxon>Bacillati</taxon>
        <taxon>Bacillota</taxon>
        <taxon>Clostridia</taxon>
        <taxon>Eubacteriales</taxon>
        <taxon>Desulfitobacteriaceae</taxon>
        <taxon>Desulfosporosinus</taxon>
    </lineage>
</organism>
<evidence type="ECO:0000313" key="10">
    <source>
        <dbReference type="Proteomes" id="UP000298460"/>
    </source>
</evidence>
<keyword evidence="6" id="KW-0411">Iron-sulfur</keyword>
<dbReference type="SUPFAM" id="SSF50692">
    <property type="entry name" value="ADC-like"/>
    <property type="match status" value="1"/>
</dbReference>
<protein>
    <submittedName>
        <fullName evidence="9">Twin-arginine translocation signal domain-containing protein</fullName>
    </submittedName>
</protein>
<keyword evidence="4" id="KW-0560">Oxidoreductase</keyword>
<gene>
    <name evidence="9" type="ORF">E4K67_18280</name>
</gene>
<dbReference type="SMART" id="SM00926">
    <property type="entry name" value="Molybdop_Fe4S4"/>
    <property type="match status" value="1"/>
</dbReference>
<dbReference type="InterPro" id="IPR006963">
    <property type="entry name" value="Mopterin_OxRdtase_4Fe-4S_dom"/>
</dbReference>
<dbReference type="Gene3D" id="2.40.40.20">
    <property type="match status" value="1"/>
</dbReference>
<evidence type="ECO:0000256" key="1">
    <source>
        <dbReference type="ARBA" id="ARBA00010312"/>
    </source>
</evidence>
<dbReference type="PROSITE" id="PS51669">
    <property type="entry name" value="4FE4S_MOW_BIS_MGD"/>
    <property type="match status" value="1"/>
</dbReference>
<comment type="caution">
    <text evidence="9">The sequence shown here is derived from an EMBL/GenBank/DDBJ whole genome shotgun (WGS) entry which is preliminary data.</text>
</comment>
<dbReference type="Gene3D" id="2.20.25.90">
    <property type="entry name" value="ADC-like domains"/>
    <property type="match status" value="1"/>
</dbReference>
<dbReference type="Gene3D" id="3.40.228.10">
    <property type="entry name" value="Dimethylsulfoxide Reductase, domain 2"/>
    <property type="match status" value="1"/>
</dbReference>
<dbReference type="InterPro" id="IPR019546">
    <property type="entry name" value="TAT_signal_bac_arc"/>
</dbReference>
<proteinExistence type="inferred from homology"/>
<evidence type="ECO:0000259" key="8">
    <source>
        <dbReference type="PROSITE" id="PS51669"/>
    </source>
</evidence>
<evidence type="ECO:0000256" key="4">
    <source>
        <dbReference type="ARBA" id="ARBA00023002"/>
    </source>
</evidence>
<accession>A0A4Z0R1W2</accession>
<dbReference type="Gene3D" id="3.40.50.740">
    <property type="match status" value="1"/>
</dbReference>
<dbReference type="GO" id="GO:0016491">
    <property type="term" value="F:oxidoreductase activity"/>
    <property type="evidence" value="ECO:0007669"/>
    <property type="project" value="UniProtKB-KW"/>
</dbReference>
<dbReference type="InterPro" id="IPR006656">
    <property type="entry name" value="Mopterin_OxRdtase"/>
</dbReference>
<evidence type="ECO:0000256" key="3">
    <source>
        <dbReference type="ARBA" id="ARBA00022729"/>
    </source>
</evidence>
<dbReference type="InterPro" id="IPR009010">
    <property type="entry name" value="Asp_de-COase-like_dom_sf"/>
</dbReference>
<keyword evidence="10" id="KW-1185">Reference proteome</keyword>
<dbReference type="SUPFAM" id="SSF53706">
    <property type="entry name" value="Formate dehydrogenase/DMSO reductase, domains 1-3"/>
    <property type="match status" value="1"/>
</dbReference>
<dbReference type="RefSeq" id="WP_135549265.1">
    <property type="nucleotide sequence ID" value="NZ_SPQQ01000006.1"/>
</dbReference>
<evidence type="ECO:0000256" key="7">
    <source>
        <dbReference type="SAM" id="SignalP"/>
    </source>
</evidence>
<dbReference type="NCBIfam" id="TIGR01409">
    <property type="entry name" value="TAT_signal_seq"/>
    <property type="match status" value="1"/>
</dbReference>
<dbReference type="OrthoDB" id="219031at2"/>
<name>A0A4Z0R1W2_9FIRM</name>
<evidence type="ECO:0000256" key="5">
    <source>
        <dbReference type="ARBA" id="ARBA00023004"/>
    </source>
</evidence>
<keyword evidence="3 7" id="KW-0732">Signal</keyword>
<keyword evidence="5" id="KW-0408">Iron</keyword>
<feature type="domain" description="4Fe-4S Mo/W bis-MGD-type" evidence="8">
    <location>
        <begin position="43"/>
        <end position="100"/>
    </location>
</feature>
<dbReference type="Pfam" id="PF01568">
    <property type="entry name" value="Molydop_binding"/>
    <property type="match status" value="1"/>
</dbReference>
<dbReference type="PANTHER" id="PTHR43742">
    <property type="entry name" value="TRIMETHYLAMINE-N-OXIDE REDUCTASE"/>
    <property type="match status" value="1"/>
</dbReference>
<dbReference type="Pfam" id="PF00384">
    <property type="entry name" value="Molybdopterin"/>
    <property type="match status" value="1"/>
</dbReference>
<comment type="similarity">
    <text evidence="1">Belongs to the prokaryotic molybdopterin-containing oxidoreductase family.</text>
</comment>
<evidence type="ECO:0000256" key="6">
    <source>
        <dbReference type="ARBA" id="ARBA00023014"/>
    </source>
</evidence>
<dbReference type="GO" id="GO:0051536">
    <property type="term" value="F:iron-sulfur cluster binding"/>
    <property type="evidence" value="ECO:0007669"/>
    <property type="project" value="UniProtKB-KW"/>
</dbReference>
<sequence>MKLSRRKFLGGAAAAVSSLTLFNFNLLTNSLSADAADPSSETMKTFRNVCPRNCYDTCGMITYVQDGILKKVEGDPKHGYTNGKLCLKGYAYPRRVYSPDRIKYPMKQSPRGSGNWTRISWDEAMETIATKILDLKKRYGSTLPICLDKYSGNFGIVHYGIEGTMSSLGYTTRAVGTPCWPAGIDAQTYDFGTLYSNDPEDMVNAKYIILWGQNAAWTAIHSFPFINKAREHGAKLVVIDPILTSTASKADLYIQVNTSTDGALALGMARYIIDNDLVDWEYARANSIGFDEWVDYVKKDITLDWASEKTGVPKDTIMEIAHDYATAKPASMWVGYGMQRHTNGGQNVRIIDALGVMTGNVGKSGGGVNYGHLETWGFNYNAMVNAAPKGSKGFIGPDGKDGDRAINMNNFAHDVSIQSDPPVKMLWLACRNPASQDPDTNAIEKMFASMEFVVTVDSFFNKTVEMSDIVLPATTHFEDWDVMASYWHYWVGINQRAIDPLYESKSDVEIAIELSKKMNTLEPGSCTFPTSGTPEEWLAKEFNPAIHQMLGINDYKELIDGPRKANMPSASWSDGQFRTPSKKIEIHCELAKKNGLPALPIWVEEMKTPEKYPIRFITPHPQHALHSQFQNLDWMMTTNPEPKVEIHPVLAAKYGIAEGNMVKVFNDLGSITVKAHLTRTTSQNVIVSYESWYKDSNFNVNYTLKAIPSDMGKQATGNDGLAFHDNFVMIEKA</sequence>
<feature type="signal peptide" evidence="7">
    <location>
        <begin position="1"/>
        <end position="35"/>
    </location>
</feature>
<dbReference type="InterPro" id="IPR006657">
    <property type="entry name" value="MoPterin_dinucl-bd_dom"/>
</dbReference>
<dbReference type="CDD" id="cd02766">
    <property type="entry name" value="MopB_3"/>
    <property type="match status" value="1"/>
</dbReference>
<dbReference type="InterPro" id="IPR050612">
    <property type="entry name" value="Prok_Mopterin_Oxidored"/>
</dbReference>
<keyword evidence="2" id="KW-0479">Metal-binding</keyword>
<dbReference type="Proteomes" id="UP000298460">
    <property type="component" value="Unassembled WGS sequence"/>
</dbReference>
<dbReference type="PANTHER" id="PTHR43742:SF6">
    <property type="entry name" value="OXIDOREDUCTASE YYAE-RELATED"/>
    <property type="match status" value="1"/>
</dbReference>
<dbReference type="InterPro" id="IPR006311">
    <property type="entry name" value="TAT_signal"/>
</dbReference>
<dbReference type="PROSITE" id="PS51318">
    <property type="entry name" value="TAT"/>
    <property type="match status" value="1"/>
</dbReference>
<dbReference type="Gene3D" id="3.30.2070.10">
    <property type="entry name" value="Formate dehydrogenase/DMSO reductase"/>
    <property type="match status" value="1"/>
</dbReference>
<evidence type="ECO:0000256" key="2">
    <source>
        <dbReference type="ARBA" id="ARBA00022723"/>
    </source>
</evidence>
<evidence type="ECO:0000313" key="9">
    <source>
        <dbReference type="EMBL" id="TGE37031.1"/>
    </source>
</evidence>
<dbReference type="Pfam" id="PF04879">
    <property type="entry name" value="Molybdop_Fe4S4"/>
    <property type="match status" value="1"/>
</dbReference>
<dbReference type="AlphaFoldDB" id="A0A4Z0R1W2"/>
<dbReference type="EMBL" id="SPQQ01000006">
    <property type="protein sequence ID" value="TGE37031.1"/>
    <property type="molecule type" value="Genomic_DNA"/>
</dbReference>
<reference evidence="9 10" key="1">
    <citation type="submission" date="2019-03" db="EMBL/GenBank/DDBJ databases">
        <title>Draft Genome Sequence of Desulfosporosinus fructosivorans Strain 63.6F, Isolated from Marine Sediment in the Baltic Sea.</title>
        <authorList>
            <person name="Hausmann B."/>
            <person name="Vandieken V."/>
            <person name="Pjevac P."/>
            <person name="Schreck K."/>
            <person name="Herbold C.W."/>
            <person name="Loy A."/>
        </authorList>
    </citation>
    <scope>NUCLEOTIDE SEQUENCE [LARGE SCALE GENOMIC DNA]</scope>
    <source>
        <strain evidence="9 10">63.6F</strain>
    </source>
</reference>
<feature type="chain" id="PRO_5021265299" evidence="7">
    <location>
        <begin position="36"/>
        <end position="733"/>
    </location>
</feature>